<dbReference type="Proteomes" id="UP000499080">
    <property type="component" value="Unassembled WGS sequence"/>
</dbReference>
<protein>
    <submittedName>
        <fullName evidence="1">Uncharacterized protein</fullName>
    </submittedName>
</protein>
<dbReference type="EMBL" id="BGPR01004698">
    <property type="protein sequence ID" value="GBN02396.1"/>
    <property type="molecule type" value="Genomic_DNA"/>
</dbReference>
<keyword evidence="2" id="KW-1185">Reference proteome</keyword>
<dbReference type="AlphaFoldDB" id="A0A4Y2KKY6"/>
<organism evidence="1 2">
    <name type="scientific">Araneus ventricosus</name>
    <name type="common">Orbweaver spider</name>
    <name type="synonym">Epeira ventricosa</name>
    <dbReference type="NCBI Taxonomy" id="182803"/>
    <lineage>
        <taxon>Eukaryota</taxon>
        <taxon>Metazoa</taxon>
        <taxon>Ecdysozoa</taxon>
        <taxon>Arthropoda</taxon>
        <taxon>Chelicerata</taxon>
        <taxon>Arachnida</taxon>
        <taxon>Araneae</taxon>
        <taxon>Araneomorphae</taxon>
        <taxon>Entelegynae</taxon>
        <taxon>Araneoidea</taxon>
        <taxon>Araneidae</taxon>
        <taxon>Araneus</taxon>
    </lineage>
</organism>
<comment type="caution">
    <text evidence="1">The sequence shown here is derived from an EMBL/GenBank/DDBJ whole genome shotgun (WGS) entry which is preliminary data.</text>
</comment>
<evidence type="ECO:0000313" key="1">
    <source>
        <dbReference type="EMBL" id="GBN02396.1"/>
    </source>
</evidence>
<proteinExistence type="predicted"/>
<name>A0A4Y2KKY6_ARAVE</name>
<evidence type="ECO:0000313" key="2">
    <source>
        <dbReference type="Proteomes" id="UP000499080"/>
    </source>
</evidence>
<sequence>MFRSNPNHHENPEGNSRITKHLWHTGKHRCCCRQRVNSRSLSFGDGRSRFTSSTFNFASSSAHHPLMNSEQLCRSFRTFFQDPPCFSFK</sequence>
<reference evidence="1 2" key="1">
    <citation type="journal article" date="2019" name="Sci. Rep.">
        <title>Orb-weaving spider Araneus ventricosus genome elucidates the spidroin gene catalogue.</title>
        <authorList>
            <person name="Kono N."/>
            <person name="Nakamura H."/>
            <person name="Ohtoshi R."/>
            <person name="Moran D.A.P."/>
            <person name="Shinohara A."/>
            <person name="Yoshida Y."/>
            <person name="Fujiwara M."/>
            <person name="Mori M."/>
            <person name="Tomita M."/>
            <person name="Arakawa K."/>
        </authorList>
    </citation>
    <scope>NUCLEOTIDE SEQUENCE [LARGE SCALE GENOMIC DNA]</scope>
</reference>
<gene>
    <name evidence="1" type="ORF">AVEN_19011_1</name>
</gene>
<accession>A0A4Y2KKY6</accession>